<keyword evidence="1" id="KW-0472">Membrane</keyword>
<keyword evidence="1" id="KW-1133">Transmembrane helix</keyword>
<evidence type="ECO:0000313" key="3">
    <source>
        <dbReference type="Proteomes" id="UP000244880"/>
    </source>
</evidence>
<evidence type="ECO:0000313" key="2">
    <source>
        <dbReference type="EMBL" id="SPH22047.1"/>
    </source>
</evidence>
<dbReference type="InterPro" id="IPR045519">
    <property type="entry name" value="DUF6476"/>
</dbReference>
<feature type="transmembrane region" description="Helical" evidence="1">
    <location>
        <begin position="20"/>
        <end position="41"/>
    </location>
</feature>
<gene>
    <name evidence="2" type="ORF">ASD8599_02794</name>
</gene>
<dbReference type="EMBL" id="OMOR01000001">
    <property type="protein sequence ID" value="SPH22047.1"/>
    <property type="molecule type" value="Genomic_DNA"/>
</dbReference>
<proteinExistence type="predicted"/>
<dbReference type="RefSeq" id="WP_108829049.1">
    <property type="nucleotide sequence ID" value="NZ_OMOR01000001.1"/>
</dbReference>
<keyword evidence="1" id="KW-0812">Transmembrane</keyword>
<dbReference type="Pfam" id="PF20082">
    <property type="entry name" value="DUF6476"/>
    <property type="match status" value="1"/>
</dbReference>
<dbReference type="OrthoDB" id="7872651at2"/>
<accession>A0A2R8BG60</accession>
<dbReference type="AlphaFoldDB" id="A0A2R8BG60"/>
<dbReference type="Proteomes" id="UP000244880">
    <property type="component" value="Unassembled WGS sequence"/>
</dbReference>
<sequence>MDDNLPENLPEPANLRFLRRLVTVLTATMLLGVVVVVGLLVTRLSGSKPDLPASVTLPIGASALAFTQGDDWYAVVTDQNQILIFGRLDGQLRQTINVD</sequence>
<name>A0A2R8BG60_9RHOB</name>
<evidence type="ECO:0000256" key="1">
    <source>
        <dbReference type="SAM" id="Phobius"/>
    </source>
</evidence>
<keyword evidence="3" id="KW-1185">Reference proteome</keyword>
<reference evidence="2 3" key="1">
    <citation type="submission" date="2018-03" db="EMBL/GenBank/DDBJ databases">
        <authorList>
            <person name="Keele B.F."/>
        </authorList>
    </citation>
    <scope>NUCLEOTIDE SEQUENCE [LARGE SCALE GENOMIC DNA]</scope>
    <source>
        <strain evidence="2 3">CECT 8599</strain>
    </source>
</reference>
<protein>
    <submittedName>
        <fullName evidence="2">Uncharacterized protein</fullName>
    </submittedName>
</protein>
<organism evidence="2 3">
    <name type="scientific">Ascidiaceihabitans donghaensis</name>
    <dbReference type="NCBI Taxonomy" id="1510460"/>
    <lineage>
        <taxon>Bacteria</taxon>
        <taxon>Pseudomonadati</taxon>
        <taxon>Pseudomonadota</taxon>
        <taxon>Alphaproteobacteria</taxon>
        <taxon>Rhodobacterales</taxon>
        <taxon>Paracoccaceae</taxon>
        <taxon>Ascidiaceihabitans</taxon>
    </lineage>
</organism>